<proteinExistence type="predicted"/>
<protein>
    <recommendedName>
        <fullName evidence="4">DUF916 domain-containing protein</fullName>
    </recommendedName>
</protein>
<evidence type="ECO:0000313" key="3">
    <source>
        <dbReference type="Proteomes" id="UP000240739"/>
    </source>
</evidence>
<evidence type="ECO:0008006" key="4">
    <source>
        <dbReference type="Google" id="ProtNLM"/>
    </source>
</evidence>
<evidence type="ECO:0000256" key="1">
    <source>
        <dbReference type="SAM" id="SignalP"/>
    </source>
</evidence>
<organism evidence="2 3">
    <name type="scientific">Paraconexibacter algicola</name>
    <dbReference type="NCBI Taxonomy" id="2133960"/>
    <lineage>
        <taxon>Bacteria</taxon>
        <taxon>Bacillati</taxon>
        <taxon>Actinomycetota</taxon>
        <taxon>Thermoleophilia</taxon>
        <taxon>Solirubrobacterales</taxon>
        <taxon>Paraconexibacteraceae</taxon>
        <taxon>Paraconexibacter</taxon>
    </lineage>
</organism>
<accession>A0A2T4UD79</accession>
<reference evidence="2 3" key="1">
    <citation type="submission" date="2018-03" db="EMBL/GenBank/DDBJ databases">
        <title>Aquarubrobacter algicola gen. nov., sp. nov., a novel actinobacterium isolated from shallow eutrophic lake during the end of cyanobacterial harmful algal blooms.</title>
        <authorList>
            <person name="Chun S.J."/>
        </authorList>
    </citation>
    <scope>NUCLEOTIDE SEQUENCE [LARGE SCALE GENOMIC DNA]</scope>
    <source>
        <strain evidence="2 3">Seoho-28</strain>
    </source>
</reference>
<keyword evidence="1" id="KW-0732">Signal</keyword>
<dbReference type="AlphaFoldDB" id="A0A2T4UD79"/>
<dbReference type="Proteomes" id="UP000240739">
    <property type="component" value="Unassembled WGS sequence"/>
</dbReference>
<sequence>MHRRQLLTGLAGVAFVLPLALGRQDAGAASGLTLSPSVIERQATSGRVGQITITNGLSRTVDVRVAARPWLQARTGAVTPDRRRTLSGIKLSTRTFAMPARSSRTVRVDLSKVPTAGSLYGNVEFVATPRGQKKGQVKVSYRLIGALRLNPSATRRRLALQGGQVAVRSRQLQLAVRNAGNTATPVTGDFRLTNAAGSRAGSIQAVRVLPGYAVDVPLTTTRGLARGKYTLTVRLTQGSRVVTTVKRQVVVGG</sequence>
<evidence type="ECO:0000313" key="2">
    <source>
        <dbReference type="EMBL" id="PTL55460.1"/>
    </source>
</evidence>
<dbReference type="OrthoDB" id="5244301at2"/>
<comment type="caution">
    <text evidence="2">The sequence shown here is derived from an EMBL/GenBank/DDBJ whole genome shotgun (WGS) entry which is preliminary data.</text>
</comment>
<name>A0A2T4UD79_9ACTN</name>
<dbReference type="EMBL" id="PYYB01000003">
    <property type="protein sequence ID" value="PTL55460.1"/>
    <property type="molecule type" value="Genomic_DNA"/>
</dbReference>
<dbReference type="RefSeq" id="WP_107570503.1">
    <property type="nucleotide sequence ID" value="NZ_PYYB01000003.1"/>
</dbReference>
<keyword evidence="3" id="KW-1185">Reference proteome</keyword>
<feature type="signal peptide" evidence="1">
    <location>
        <begin position="1"/>
        <end position="28"/>
    </location>
</feature>
<feature type="chain" id="PRO_5015538896" description="DUF916 domain-containing protein" evidence="1">
    <location>
        <begin position="29"/>
        <end position="253"/>
    </location>
</feature>
<gene>
    <name evidence="2" type="ORF">C7Y72_17550</name>
</gene>